<dbReference type="EMBL" id="JARKNE010000012">
    <property type="protein sequence ID" value="KAK5775507.1"/>
    <property type="molecule type" value="Genomic_DNA"/>
</dbReference>
<accession>A0ABR0MNU3</accession>
<reference evidence="1 2" key="1">
    <citation type="submission" date="2023-03" db="EMBL/GenBank/DDBJ databases">
        <title>WGS of Gossypium arboreum.</title>
        <authorList>
            <person name="Yu D."/>
        </authorList>
    </citation>
    <scope>NUCLEOTIDE SEQUENCE [LARGE SCALE GENOMIC DNA]</scope>
    <source>
        <tissue evidence="1">Leaf</tissue>
    </source>
</reference>
<evidence type="ECO:0000313" key="2">
    <source>
        <dbReference type="Proteomes" id="UP001358586"/>
    </source>
</evidence>
<keyword evidence="2" id="KW-1185">Reference proteome</keyword>
<dbReference type="PANTHER" id="PTHR34676:SF8">
    <property type="entry name" value="TRANSMEMBRANE PROTEIN"/>
    <property type="match status" value="1"/>
</dbReference>
<evidence type="ECO:0000313" key="1">
    <source>
        <dbReference type="EMBL" id="KAK5775507.1"/>
    </source>
</evidence>
<sequence>MHTLFCTLDPNEYNRVSLCDNAKEIWDKLEVTYEGASRVKEPKISLLTLDYELFKVKPEEGINEMSNHFTHIINALKALGKTYLNKEMVKKMLNSLPTSWEPKVMAIEESKDLNSLSIDDLIGSLLTYKININYNAKEIKEVPKKLPDIISLEVSERLYELPE</sequence>
<dbReference type="Pfam" id="PF14223">
    <property type="entry name" value="Retrotran_gag_2"/>
    <property type="match status" value="1"/>
</dbReference>
<organism evidence="1 2">
    <name type="scientific">Gossypium arboreum</name>
    <name type="common">Tree cotton</name>
    <name type="synonym">Gossypium nanking</name>
    <dbReference type="NCBI Taxonomy" id="29729"/>
    <lineage>
        <taxon>Eukaryota</taxon>
        <taxon>Viridiplantae</taxon>
        <taxon>Streptophyta</taxon>
        <taxon>Embryophyta</taxon>
        <taxon>Tracheophyta</taxon>
        <taxon>Spermatophyta</taxon>
        <taxon>Magnoliopsida</taxon>
        <taxon>eudicotyledons</taxon>
        <taxon>Gunneridae</taxon>
        <taxon>Pentapetalae</taxon>
        <taxon>rosids</taxon>
        <taxon>malvids</taxon>
        <taxon>Malvales</taxon>
        <taxon>Malvaceae</taxon>
        <taxon>Malvoideae</taxon>
        <taxon>Gossypium</taxon>
    </lineage>
</organism>
<gene>
    <name evidence="1" type="ORF">PVK06_043404</name>
</gene>
<protein>
    <recommendedName>
        <fullName evidence="3">UBN2 domain-containing protein</fullName>
    </recommendedName>
</protein>
<comment type="caution">
    <text evidence="1">The sequence shown here is derived from an EMBL/GenBank/DDBJ whole genome shotgun (WGS) entry which is preliminary data.</text>
</comment>
<dbReference type="Proteomes" id="UP001358586">
    <property type="component" value="Chromosome 12"/>
</dbReference>
<proteinExistence type="predicted"/>
<evidence type="ECO:0008006" key="3">
    <source>
        <dbReference type="Google" id="ProtNLM"/>
    </source>
</evidence>
<dbReference type="PANTHER" id="PTHR34676">
    <property type="entry name" value="DUF4219 DOMAIN-CONTAINING PROTEIN-RELATED"/>
    <property type="match status" value="1"/>
</dbReference>
<name>A0ABR0MNU3_GOSAR</name>